<keyword evidence="4" id="KW-1185">Reference proteome</keyword>
<keyword evidence="2" id="KW-0472">Membrane</keyword>
<protein>
    <recommendedName>
        <fullName evidence="5">Secreted protein</fullName>
    </recommendedName>
</protein>
<feature type="region of interest" description="Disordered" evidence="1">
    <location>
        <begin position="1"/>
        <end position="54"/>
    </location>
</feature>
<gene>
    <name evidence="3" type="ORF">PV383_12920</name>
</gene>
<feature type="transmembrane region" description="Helical" evidence="2">
    <location>
        <begin position="63"/>
        <end position="94"/>
    </location>
</feature>
<keyword evidence="2" id="KW-1133">Transmembrane helix</keyword>
<dbReference type="RefSeq" id="WP_237270030.1">
    <property type="nucleotide sequence ID" value="NZ_JABXWF010000006.1"/>
</dbReference>
<evidence type="ECO:0000256" key="2">
    <source>
        <dbReference type="SAM" id="Phobius"/>
    </source>
</evidence>
<comment type="caution">
    <text evidence="3">The sequence shown here is derived from an EMBL/GenBank/DDBJ whole genome shotgun (WGS) entry which is preliminary data.</text>
</comment>
<evidence type="ECO:0008006" key="5">
    <source>
        <dbReference type="Google" id="ProtNLM"/>
    </source>
</evidence>
<evidence type="ECO:0000313" key="4">
    <source>
        <dbReference type="Proteomes" id="UP001282474"/>
    </source>
</evidence>
<proteinExistence type="predicted"/>
<organism evidence="3 4">
    <name type="scientific">Streptomyces caniscabiei</name>
    <dbReference type="NCBI Taxonomy" id="2746961"/>
    <lineage>
        <taxon>Bacteria</taxon>
        <taxon>Bacillati</taxon>
        <taxon>Actinomycetota</taxon>
        <taxon>Actinomycetes</taxon>
        <taxon>Kitasatosporales</taxon>
        <taxon>Streptomycetaceae</taxon>
        <taxon>Streptomyces</taxon>
    </lineage>
</organism>
<accession>A0ABU4MKT9</accession>
<dbReference type="Proteomes" id="UP001282474">
    <property type="component" value="Unassembled WGS sequence"/>
</dbReference>
<reference evidence="3 4" key="1">
    <citation type="journal article" date="2023" name="Microb. Genom.">
        <title>Mesoterricola silvestris gen. nov., sp. nov., Mesoterricola sediminis sp. nov., Geothrix oryzae sp. nov., Geothrix edaphica sp. nov., Geothrix rubra sp. nov., and Geothrix limicola sp. nov., six novel members of Acidobacteriota isolated from soils.</title>
        <authorList>
            <person name="Weisberg A.J."/>
            <person name="Pearce E."/>
            <person name="Kramer C.G."/>
            <person name="Chang J.H."/>
            <person name="Clarke C.R."/>
        </authorList>
    </citation>
    <scope>NUCLEOTIDE SEQUENCE [LARGE SCALE GENOMIC DNA]</scope>
    <source>
        <strain evidence="3 4">NE20-4-1</strain>
    </source>
</reference>
<name>A0ABU4MKT9_9ACTN</name>
<dbReference type="EMBL" id="JARAWJ010000007">
    <property type="protein sequence ID" value="MDX3038064.1"/>
    <property type="molecule type" value="Genomic_DNA"/>
</dbReference>
<feature type="compositionally biased region" description="Basic and acidic residues" evidence="1">
    <location>
        <begin position="29"/>
        <end position="38"/>
    </location>
</feature>
<sequence length="222" mass="23773">MCTPLRRRGRLGGMMIAPPRPRGTTPQGDDVKRGEDPYKATPPPWQGWPPAETSRRRRRIVPLVPLVGAAGCGLLVLLGIGLSFGLVILSGLALPVPGGKPLTMSTAGITGTWVDEGGGRLVLKEDGTFTSTEICGDFDDNDDDGFDDVLAPNPGTGTWERDTRNGVGTDDPVSTVHLTFTPSGVRGTYETRGTKKNPNLWTYIGDPDEKRLCMLERAETSG</sequence>
<evidence type="ECO:0000313" key="3">
    <source>
        <dbReference type="EMBL" id="MDX3038064.1"/>
    </source>
</evidence>
<feature type="compositionally biased region" description="Basic residues" evidence="1">
    <location>
        <begin position="1"/>
        <end position="10"/>
    </location>
</feature>
<keyword evidence="2" id="KW-0812">Transmembrane</keyword>
<evidence type="ECO:0000256" key="1">
    <source>
        <dbReference type="SAM" id="MobiDB-lite"/>
    </source>
</evidence>
<feature type="region of interest" description="Disordered" evidence="1">
    <location>
        <begin position="154"/>
        <end position="173"/>
    </location>
</feature>